<evidence type="ECO:0000256" key="6">
    <source>
        <dbReference type="ARBA" id="ARBA00023136"/>
    </source>
</evidence>
<dbReference type="PANTHER" id="PTHR10766">
    <property type="entry name" value="TRANSMEMBRANE 9 SUPERFAMILY PROTEIN"/>
    <property type="match status" value="1"/>
</dbReference>
<evidence type="ECO:0000256" key="3">
    <source>
        <dbReference type="ARBA" id="ARBA00022692"/>
    </source>
</evidence>
<keyword evidence="5 7" id="KW-1133">Transmembrane helix</keyword>
<evidence type="ECO:0000313" key="8">
    <source>
        <dbReference type="EMBL" id="JAN10647.1"/>
    </source>
</evidence>
<dbReference type="AlphaFoldDB" id="A0A0P5PYF4"/>
<dbReference type="GO" id="GO:0072657">
    <property type="term" value="P:protein localization to membrane"/>
    <property type="evidence" value="ECO:0007669"/>
    <property type="project" value="TreeGrafter"/>
</dbReference>
<keyword evidence="6 7" id="KW-0472">Membrane</keyword>
<protein>
    <recommendedName>
        <fullName evidence="7">Transmembrane 9 superfamily member</fullName>
    </recommendedName>
</protein>
<feature type="transmembrane region" description="Helical" evidence="7">
    <location>
        <begin position="627"/>
        <end position="656"/>
    </location>
</feature>
<evidence type="ECO:0000256" key="5">
    <source>
        <dbReference type="ARBA" id="ARBA00022989"/>
    </source>
</evidence>
<keyword evidence="4" id="KW-0732">Signal</keyword>
<comment type="similarity">
    <text evidence="2 7">Belongs to the nonaspanin (TM9SF) (TC 9.A.2) family.</text>
</comment>
<evidence type="ECO:0000256" key="2">
    <source>
        <dbReference type="ARBA" id="ARBA00005227"/>
    </source>
</evidence>
<dbReference type="OrthoDB" id="1666796at2759"/>
<feature type="transmembrane region" description="Helical" evidence="7">
    <location>
        <begin position="304"/>
        <end position="326"/>
    </location>
</feature>
<feature type="transmembrane region" description="Helical" evidence="7">
    <location>
        <begin position="467"/>
        <end position="496"/>
    </location>
</feature>
<accession>A0A0P5PYF4</accession>
<feature type="transmembrane region" description="Helical" evidence="7">
    <location>
        <begin position="400"/>
        <end position="421"/>
    </location>
</feature>
<evidence type="ECO:0000256" key="4">
    <source>
        <dbReference type="ARBA" id="ARBA00022729"/>
    </source>
</evidence>
<proteinExistence type="inferred from homology"/>
<reference evidence="8" key="1">
    <citation type="submission" date="2015-10" db="EMBL/GenBank/DDBJ databases">
        <title>EvidentialGene: Evidence-directed Construction of Complete mRNA Transcriptomes without Genomes.</title>
        <authorList>
            <person name="Gilbert D.G."/>
        </authorList>
    </citation>
    <scope>NUCLEOTIDE SEQUENCE</scope>
</reference>
<keyword evidence="3 7" id="KW-0812">Transmembrane</keyword>
<comment type="subcellular location">
    <subcellularLocation>
        <location evidence="1">Membrane</location>
        <topology evidence="1">Multi-pass membrane protein</topology>
    </subcellularLocation>
</comment>
<organism evidence="8">
    <name type="scientific">Daphnia magna</name>
    <dbReference type="NCBI Taxonomy" id="35525"/>
    <lineage>
        <taxon>Eukaryota</taxon>
        <taxon>Metazoa</taxon>
        <taxon>Ecdysozoa</taxon>
        <taxon>Arthropoda</taxon>
        <taxon>Crustacea</taxon>
        <taxon>Branchiopoda</taxon>
        <taxon>Diplostraca</taxon>
        <taxon>Cladocera</taxon>
        <taxon>Anomopoda</taxon>
        <taxon>Daphniidae</taxon>
        <taxon>Daphnia</taxon>
    </lineage>
</organism>
<dbReference type="EMBL" id="GDIQ01084090">
    <property type="protein sequence ID" value="JAN10647.1"/>
    <property type="molecule type" value="Transcribed_RNA"/>
</dbReference>
<feature type="transmembrane region" description="Helical" evidence="7">
    <location>
        <begin position="433"/>
        <end position="455"/>
    </location>
</feature>
<feature type="transmembrane region" description="Helical" evidence="7">
    <location>
        <begin position="596"/>
        <end position="615"/>
    </location>
</feature>
<dbReference type="GO" id="GO:0016020">
    <property type="term" value="C:membrane"/>
    <property type="evidence" value="ECO:0007669"/>
    <property type="project" value="UniProtKB-SubCell"/>
</dbReference>
<sequence length="666" mass="76115">MTVYTSVRPVKCQKFAMPTKQIVSSFLLLIHFSHGFYLPGLAPVNYCTKDKQSDTCKNDVSVFVNRLNSEEAIIPYEYHHFDFCTDDHETGPVENLGQVVFGERIRSSPYKLEFKNNQEWNYACKKLYQPGNQEDLKKIKELIHGISLNYQHHWIVDNMPVTWCYQGEPGQQFCSTGFPMGCYLPKSGKPKDACVMNPAFSKPDTYYIFNHIDLTITYHGGKGETWGTELDDDIGRILSVKVGLRSLSVEKDPTSPPMIVPKELKEPLTITYTYSVKFIDDPFTKWSSRWDYLLESMPSANIQWFSILNSLVIVLFLSGMVAMILLRTLHKDIARYNQIDSGEDAQEEFGWKLVHGDIFRPPRKGMLLSVFVGSGVQVFIMTLITLIFACLGFLSPANRGALMTCALVLYVCLGTPAGYVSSRIYKSFGGERWKLNVLLTSMLCPGIVFGVFFVLNLVLWSKGSSGAISFGILVALLALWFGISVPLTFVGAFFGFRKRPIEHPVRTNQIPRQVPDQSVYTRPAPGIVMGGVLPFGCIFIQLFFILNSLWSNQMYYMFGFLFLVFIILVITCSETTVLLCYFHLCAEDYHWWWRSFLTSGFTAFYLFMYCVHYFVTKLEIQDATSTFLYFGYTFIMVFLFFLLSGTIGFFACFWFVRKIYSVVKVD</sequence>
<dbReference type="Pfam" id="PF02990">
    <property type="entry name" value="EMP70"/>
    <property type="match status" value="1"/>
</dbReference>
<feature type="transmembrane region" description="Helical" evidence="7">
    <location>
        <begin position="556"/>
        <end position="584"/>
    </location>
</feature>
<feature type="transmembrane region" description="Helical" evidence="7">
    <location>
        <begin position="367"/>
        <end position="394"/>
    </location>
</feature>
<evidence type="ECO:0000256" key="7">
    <source>
        <dbReference type="RuleBase" id="RU363079"/>
    </source>
</evidence>
<dbReference type="PANTHER" id="PTHR10766:SF176">
    <property type="entry name" value="TRANSMEMBRANE 9 SUPERFAMILY MEMBER"/>
    <property type="match status" value="1"/>
</dbReference>
<name>A0A0P5PYF4_9CRUS</name>
<evidence type="ECO:0000256" key="1">
    <source>
        <dbReference type="ARBA" id="ARBA00004141"/>
    </source>
</evidence>
<feature type="transmembrane region" description="Helical" evidence="7">
    <location>
        <begin position="527"/>
        <end position="550"/>
    </location>
</feature>
<dbReference type="InterPro" id="IPR004240">
    <property type="entry name" value="EMP70"/>
</dbReference>